<dbReference type="PANTHER" id="PTHR11365">
    <property type="entry name" value="5-OXOPROLINASE RELATED"/>
    <property type="match status" value="1"/>
</dbReference>
<dbReference type="AlphaFoldDB" id="A0A811MXI5"/>
<dbReference type="EMBL" id="CAJGYO010000002">
    <property type="protein sequence ID" value="CAD6211685.1"/>
    <property type="molecule type" value="Genomic_DNA"/>
</dbReference>
<dbReference type="OrthoDB" id="3643at2759"/>
<name>A0A811MXI5_9POAL</name>
<dbReference type="InterPro" id="IPR008040">
    <property type="entry name" value="Hydant_A_N"/>
</dbReference>
<protein>
    <recommendedName>
        <fullName evidence="5">5-oxoprolinase</fullName>
    </recommendedName>
</protein>
<organism evidence="3 4">
    <name type="scientific">Miscanthus lutarioriparius</name>
    <dbReference type="NCBI Taxonomy" id="422564"/>
    <lineage>
        <taxon>Eukaryota</taxon>
        <taxon>Viridiplantae</taxon>
        <taxon>Streptophyta</taxon>
        <taxon>Embryophyta</taxon>
        <taxon>Tracheophyta</taxon>
        <taxon>Spermatophyta</taxon>
        <taxon>Magnoliopsida</taxon>
        <taxon>Liliopsida</taxon>
        <taxon>Poales</taxon>
        <taxon>Poaceae</taxon>
        <taxon>PACMAD clade</taxon>
        <taxon>Panicoideae</taxon>
        <taxon>Andropogonodae</taxon>
        <taxon>Andropogoneae</taxon>
        <taxon>Saccharinae</taxon>
        <taxon>Miscanthus</taxon>
    </lineage>
</organism>
<feature type="domain" description="Hydantoinase/oxoprolinase N-terminal" evidence="2">
    <location>
        <begin position="10"/>
        <end position="212"/>
    </location>
</feature>
<dbReference type="PANTHER" id="PTHR11365:SF2">
    <property type="entry name" value="5-OXOPROLINASE"/>
    <property type="match status" value="1"/>
</dbReference>
<dbReference type="Pfam" id="PF01968">
    <property type="entry name" value="Hydantoinase_A"/>
    <property type="match status" value="2"/>
</dbReference>
<comment type="caution">
    <text evidence="3">The sequence shown here is derived from an EMBL/GenBank/DDBJ whole genome shotgun (WGS) entry which is preliminary data.</text>
</comment>
<sequence length="664" mass="73238">MGSSAEEKFRFCIDRGGTFTDIYAEVPGRREIYVMKLLSVDPSNYDDAPAPIKVIRRILEEFSGERIPRSVKIPTGKIEWIRMGTTVSTNALLERKGERIALCVTRGFRDLLQIGNQARLNIFDLKVSKPSNLYEEVIEVDERVELVRDGDRDGSSVEGISGELVRVAKPVDIEALKPLLKGLLDKGIRCLAVVLMHLYTYPHHELLVEKLALGMGFKHVSLSSSLTPMVRAVPRGLTASVDAYLTPVIKEYLSGFMSRFEGGSEQVNVLFMQSDGGLAPERRFSGHKAVLSGPAGGVAGYSQTLFGLETSKPLIGFDMGASQLDINTVAAGGGSKLKFQFGAFKVGPESVGAHPGPVCYRKGGELAITDANLILGTVIPEYFPSIFGPNEDMPLDYEATRKAFENLAVEINSHRKSQDPSANDIAIEEIALGFVNVANETMCRPIRQLTEMKGHDTKNHALACFGGAGSQHACAMARSLGMSEVLVHRYCGILSAYGMDLADVIEDLQEPYSAVYNTESSAEASRREALLVKQVKEKLMEQGFGEESIRTDSYLNLRYEGTDTAIMVKQPEQGSRNDYADEFEKLFQQEYGFKLQNRKILICDVRVQGVGSTNILQPRELTQISTKPVKESSCQIYFSSGWQDTPLYKLENLGYGHVRVLQLL</sequence>
<feature type="domain" description="Hydantoinase A/oxoprolinase" evidence="1">
    <location>
        <begin position="235"/>
        <end position="320"/>
    </location>
</feature>
<evidence type="ECO:0000313" key="3">
    <source>
        <dbReference type="EMBL" id="CAD6211685.1"/>
    </source>
</evidence>
<evidence type="ECO:0000313" key="4">
    <source>
        <dbReference type="Proteomes" id="UP000604825"/>
    </source>
</evidence>
<feature type="domain" description="Hydantoinase A/oxoprolinase" evidence="1">
    <location>
        <begin position="323"/>
        <end position="507"/>
    </location>
</feature>
<gene>
    <name evidence="3" type="ORF">NCGR_LOCUS7641</name>
</gene>
<proteinExistence type="predicted"/>
<keyword evidence="4" id="KW-1185">Reference proteome</keyword>
<evidence type="ECO:0000259" key="1">
    <source>
        <dbReference type="Pfam" id="PF01968"/>
    </source>
</evidence>
<dbReference type="Proteomes" id="UP000604825">
    <property type="component" value="Unassembled WGS sequence"/>
</dbReference>
<evidence type="ECO:0000259" key="2">
    <source>
        <dbReference type="Pfam" id="PF05378"/>
    </source>
</evidence>
<dbReference type="InterPro" id="IPR045079">
    <property type="entry name" value="Oxoprolinase-like"/>
</dbReference>
<dbReference type="GO" id="GO:0017168">
    <property type="term" value="F:5-oxoprolinase (ATP-hydrolyzing) activity"/>
    <property type="evidence" value="ECO:0007669"/>
    <property type="project" value="TreeGrafter"/>
</dbReference>
<evidence type="ECO:0008006" key="5">
    <source>
        <dbReference type="Google" id="ProtNLM"/>
    </source>
</evidence>
<reference evidence="3" key="1">
    <citation type="submission" date="2020-10" db="EMBL/GenBank/DDBJ databases">
        <authorList>
            <person name="Han B."/>
            <person name="Lu T."/>
            <person name="Zhao Q."/>
            <person name="Huang X."/>
            <person name="Zhao Y."/>
        </authorList>
    </citation>
    <scope>NUCLEOTIDE SEQUENCE</scope>
</reference>
<dbReference type="InterPro" id="IPR002821">
    <property type="entry name" value="Hydantoinase_A"/>
</dbReference>
<dbReference type="GO" id="GO:0005829">
    <property type="term" value="C:cytosol"/>
    <property type="evidence" value="ECO:0007669"/>
    <property type="project" value="TreeGrafter"/>
</dbReference>
<dbReference type="GO" id="GO:0006749">
    <property type="term" value="P:glutathione metabolic process"/>
    <property type="evidence" value="ECO:0007669"/>
    <property type="project" value="TreeGrafter"/>
</dbReference>
<dbReference type="Pfam" id="PF05378">
    <property type="entry name" value="Hydant_A_N"/>
    <property type="match status" value="1"/>
</dbReference>
<accession>A0A811MXI5</accession>